<dbReference type="Proteomes" id="UP001642464">
    <property type="component" value="Unassembled WGS sequence"/>
</dbReference>
<dbReference type="InterPro" id="IPR002885">
    <property type="entry name" value="PPR_rpt"/>
</dbReference>
<feature type="transmembrane region" description="Helical" evidence="9">
    <location>
        <begin position="402"/>
        <end position="424"/>
    </location>
</feature>
<reference evidence="10 11" key="1">
    <citation type="submission" date="2024-02" db="EMBL/GenBank/DDBJ databases">
        <authorList>
            <person name="Chen Y."/>
            <person name="Shah S."/>
            <person name="Dougan E. K."/>
            <person name="Thang M."/>
            <person name="Chan C."/>
        </authorList>
    </citation>
    <scope>NUCLEOTIDE SEQUENCE [LARGE SCALE GENOMIC DNA]</scope>
</reference>
<feature type="transmembrane region" description="Helical" evidence="9">
    <location>
        <begin position="577"/>
        <end position="595"/>
    </location>
</feature>
<comment type="caution">
    <text evidence="10">The sequence shown here is derived from an EMBL/GenBank/DDBJ whole genome shotgun (WGS) entry which is preliminary data.</text>
</comment>
<keyword evidence="3" id="KW-0813">Transport</keyword>
<feature type="transmembrane region" description="Helical" evidence="9">
    <location>
        <begin position="339"/>
        <end position="363"/>
    </location>
</feature>
<dbReference type="InterPro" id="IPR013936">
    <property type="entry name" value="CRT-like"/>
</dbReference>
<name>A0ABP0LYY0_9DINO</name>
<accession>A0ABP0LYY0</accession>
<keyword evidence="7 9" id="KW-0472">Membrane</keyword>
<keyword evidence="4 9" id="KW-0812">Transmembrane</keyword>
<organism evidence="10 11">
    <name type="scientific">Durusdinium trenchii</name>
    <dbReference type="NCBI Taxonomy" id="1381693"/>
    <lineage>
        <taxon>Eukaryota</taxon>
        <taxon>Sar</taxon>
        <taxon>Alveolata</taxon>
        <taxon>Dinophyceae</taxon>
        <taxon>Suessiales</taxon>
        <taxon>Symbiodiniaceae</taxon>
        <taxon>Durusdinium</taxon>
    </lineage>
</organism>
<protein>
    <submittedName>
        <fullName evidence="10">Chloroplastic</fullName>
    </submittedName>
</protein>
<evidence type="ECO:0000313" key="11">
    <source>
        <dbReference type="Proteomes" id="UP001642464"/>
    </source>
</evidence>
<proteinExistence type="inferred from homology"/>
<dbReference type="Pfam" id="PF13041">
    <property type="entry name" value="PPR_2"/>
    <property type="match status" value="1"/>
</dbReference>
<feature type="transmembrane region" description="Helical" evidence="9">
    <location>
        <begin position="470"/>
        <end position="494"/>
    </location>
</feature>
<dbReference type="PROSITE" id="PS51375">
    <property type="entry name" value="PPR"/>
    <property type="match status" value="4"/>
</dbReference>
<dbReference type="SUPFAM" id="SSF103481">
    <property type="entry name" value="Multidrug resistance efflux transporter EmrE"/>
    <property type="match status" value="1"/>
</dbReference>
<keyword evidence="11" id="KW-1185">Reference proteome</keyword>
<feature type="transmembrane region" description="Helical" evidence="9">
    <location>
        <begin position="551"/>
        <end position="571"/>
    </location>
</feature>
<comment type="subcellular location">
    <subcellularLocation>
        <location evidence="1">Membrane</location>
        <topology evidence="1">Multi-pass membrane protein</topology>
    </subcellularLocation>
</comment>
<evidence type="ECO:0000256" key="8">
    <source>
        <dbReference type="PROSITE-ProRule" id="PRU00708"/>
    </source>
</evidence>
<feature type="repeat" description="PPR" evidence="8">
    <location>
        <begin position="110"/>
        <end position="144"/>
    </location>
</feature>
<gene>
    <name evidence="10" type="ORF">SCF082_LOCUS24937</name>
</gene>
<dbReference type="Pfam" id="PF08627">
    <property type="entry name" value="CRT-like"/>
    <property type="match status" value="1"/>
</dbReference>
<comment type="similarity">
    <text evidence="2">Belongs to the CRT-like transporter family.</text>
</comment>
<evidence type="ECO:0000256" key="3">
    <source>
        <dbReference type="ARBA" id="ARBA00022448"/>
    </source>
</evidence>
<feature type="transmembrane region" description="Helical" evidence="9">
    <location>
        <begin position="375"/>
        <end position="395"/>
    </location>
</feature>
<evidence type="ECO:0000256" key="4">
    <source>
        <dbReference type="ARBA" id="ARBA00022692"/>
    </source>
</evidence>
<evidence type="ECO:0000256" key="5">
    <source>
        <dbReference type="ARBA" id="ARBA00022737"/>
    </source>
</evidence>
<dbReference type="Gene3D" id="1.25.40.10">
    <property type="entry name" value="Tetratricopeptide repeat domain"/>
    <property type="match status" value="3"/>
</dbReference>
<evidence type="ECO:0000256" key="6">
    <source>
        <dbReference type="ARBA" id="ARBA00022989"/>
    </source>
</evidence>
<sequence>MTAGGLAQHTQLISHMGNLGRWVKVLHLLAKMRTLRLQPNVITYNSSIHACGRSNLWQQALALLFEMKHKYLKPDNISYNTSITACERALRPDLIAQLIAEMSRTSIEADLVTYNASISSCEKISDWAGALHVLFSMHQRLIQPDVVTFGASISACEKGSEWLAALDLLEDIHRRRLQANVVVNSAAISACAKCSNWQYALWILQDMEAQELMGDVVAYSSAITACKKGAAWESALELLRDMKQVGPLPNLITYCTSISACERASQWHAAMWLFEELQGQSFVPNLIAYSATISACDKGSLWQRLGCRSQELTQRGFEADAIICRSCISACKKGSQGPFLLFVADFWIPLFLTGLCEGCFYPLVFSAAAKLPGGLVQVLNQSIVPYTVLFSALLMGRSYEPLQLLGVAVVLLGVLFAVGMPLGALSLQGGAWQDVLQCTGAYSLLAMGVTLKDLVFKQSQTGEVQMPQDLIILTVCAACAAVQISVQLLAFPLAVPELEQRKRLISAGWHSLLGASAPAAPWITLTYWVCNVAFSLCTLRLVRKASAATVVLANVAALPLSALVFCCPLPLLERQPFRWSFACSLILVVVGNLLYGSTSWRRR</sequence>
<dbReference type="InterPro" id="IPR037185">
    <property type="entry name" value="EmrE-like"/>
</dbReference>
<dbReference type="PANTHER" id="PTHR47447">
    <property type="entry name" value="OS03G0856100 PROTEIN"/>
    <property type="match status" value="1"/>
</dbReference>
<dbReference type="EMBL" id="CAXAMM010018580">
    <property type="protein sequence ID" value="CAK9043714.1"/>
    <property type="molecule type" value="Genomic_DNA"/>
</dbReference>
<evidence type="ECO:0000256" key="2">
    <source>
        <dbReference type="ARBA" id="ARBA00006690"/>
    </source>
</evidence>
<evidence type="ECO:0000256" key="9">
    <source>
        <dbReference type="SAM" id="Phobius"/>
    </source>
</evidence>
<keyword evidence="5" id="KW-0677">Repeat</keyword>
<evidence type="ECO:0000256" key="1">
    <source>
        <dbReference type="ARBA" id="ARBA00004141"/>
    </source>
</evidence>
<feature type="repeat" description="PPR" evidence="8">
    <location>
        <begin position="40"/>
        <end position="74"/>
    </location>
</feature>
<dbReference type="PANTHER" id="PTHR47447:SF17">
    <property type="entry name" value="OS12G0638900 PROTEIN"/>
    <property type="match status" value="1"/>
</dbReference>
<evidence type="ECO:0000256" key="7">
    <source>
        <dbReference type="ARBA" id="ARBA00023136"/>
    </source>
</evidence>
<feature type="repeat" description="PPR" evidence="8">
    <location>
        <begin position="250"/>
        <end position="284"/>
    </location>
</feature>
<dbReference type="InterPro" id="IPR011990">
    <property type="entry name" value="TPR-like_helical_dom_sf"/>
</dbReference>
<keyword evidence="6 9" id="KW-1133">Transmembrane helix</keyword>
<dbReference type="Pfam" id="PF13812">
    <property type="entry name" value="PPR_3"/>
    <property type="match status" value="2"/>
</dbReference>
<feature type="repeat" description="PPR" evidence="8">
    <location>
        <begin position="215"/>
        <end position="249"/>
    </location>
</feature>
<evidence type="ECO:0000313" key="10">
    <source>
        <dbReference type="EMBL" id="CAK9043714.1"/>
    </source>
</evidence>